<comment type="caution">
    <text evidence="1">The sequence shown here is derived from an EMBL/GenBank/DDBJ whole genome shotgun (WGS) entry which is preliminary data.</text>
</comment>
<dbReference type="Proteomes" id="UP000284605">
    <property type="component" value="Unassembled WGS sequence"/>
</dbReference>
<name>A0A418WBY8_9PROT</name>
<dbReference type="AlphaFoldDB" id="A0A418WBY8"/>
<accession>A0A418WBY8</accession>
<organism evidence="1 2">
    <name type="scientific">Oleomonas cavernae</name>
    <dbReference type="NCBI Taxonomy" id="2320859"/>
    <lineage>
        <taxon>Bacteria</taxon>
        <taxon>Pseudomonadati</taxon>
        <taxon>Pseudomonadota</taxon>
        <taxon>Alphaproteobacteria</taxon>
        <taxon>Acetobacterales</taxon>
        <taxon>Acetobacteraceae</taxon>
        <taxon>Oleomonas</taxon>
    </lineage>
</organism>
<gene>
    <name evidence="1" type="ORF">D3874_10985</name>
</gene>
<keyword evidence="2" id="KW-1185">Reference proteome</keyword>
<evidence type="ECO:0000313" key="2">
    <source>
        <dbReference type="Proteomes" id="UP000284605"/>
    </source>
</evidence>
<reference evidence="1 2" key="1">
    <citation type="submission" date="2018-09" db="EMBL/GenBank/DDBJ databases">
        <authorList>
            <person name="Zhu H."/>
        </authorList>
    </citation>
    <scope>NUCLEOTIDE SEQUENCE [LARGE SCALE GENOMIC DNA]</scope>
    <source>
        <strain evidence="1 2">K1W22B-8</strain>
    </source>
</reference>
<evidence type="ECO:0000313" key="1">
    <source>
        <dbReference type="EMBL" id="RJF87476.1"/>
    </source>
</evidence>
<sequence>MATTTKHEIADLRAQIDAAAADAQLDAFVERNRDMLVQSVRAGRKFLAQGNYRVGTAAELVTDLIGKSRRRPKT</sequence>
<proteinExistence type="predicted"/>
<protein>
    <submittedName>
        <fullName evidence="1">Uncharacterized protein</fullName>
    </submittedName>
</protein>
<dbReference type="EMBL" id="QYUK01000011">
    <property type="protein sequence ID" value="RJF87476.1"/>
    <property type="molecule type" value="Genomic_DNA"/>
</dbReference>
<dbReference type="RefSeq" id="WP_119778115.1">
    <property type="nucleotide sequence ID" value="NZ_QYUK01000011.1"/>
</dbReference>